<dbReference type="EMBL" id="FNLO01000007">
    <property type="protein sequence ID" value="SDV49085.1"/>
    <property type="molecule type" value="Genomic_DNA"/>
</dbReference>
<dbReference type="InterPro" id="IPR045521">
    <property type="entry name" value="DUF6475"/>
</dbReference>
<gene>
    <name evidence="3" type="ORF">SAMN05216551_10754</name>
</gene>
<organism evidence="3 4">
    <name type="scientific">Chitinasiproducens palmae</name>
    <dbReference type="NCBI Taxonomy" id="1770053"/>
    <lineage>
        <taxon>Bacteria</taxon>
        <taxon>Pseudomonadati</taxon>
        <taxon>Pseudomonadota</taxon>
        <taxon>Betaproteobacteria</taxon>
        <taxon>Burkholderiales</taxon>
        <taxon>Burkholderiaceae</taxon>
        <taxon>Chitinasiproducens</taxon>
    </lineage>
</organism>
<feature type="region of interest" description="Disordered" evidence="1">
    <location>
        <begin position="198"/>
        <end position="240"/>
    </location>
</feature>
<dbReference type="STRING" id="1770053.SAMN05216551_10754"/>
<evidence type="ECO:0000313" key="3">
    <source>
        <dbReference type="EMBL" id="SDV49085.1"/>
    </source>
</evidence>
<dbReference type="OrthoDB" id="8561347at2"/>
<dbReference type="AlphaFoldDB" id="A0A1H2PQR2"/>
<evidence type="ECO:0000259" key="2">
    <source>
        <dbReference type="Pfam" id="PF20081"/>
    </source>
</evidence>
<proteinExistence type="predicted"/>
<dbReference type="Pfam" id="PF20081">
    <property type="entry name" value="DUF6475"/>
    <property type="match status" value="1"/>
</dbReference>
<protein>
    <recommendedName>
        <fullName evidence="2">DUF6475 domain-containing protein</fullName>
    </recommendedName>
</protein>
<feature type="domain" description="DUF6475" evidence="2">
    <location>
        <begin position="99"/>
        <end position="188"/>
    </location>
</feature>
<dbReference type="Gene3D" id="1.10.8.200">
    <property type="entry name" value="Replisome organizer (g39p helicase loader/inhibitor protein)"/>
    <property type="match status" value="1"/>
</dbReference>
<dbReference type="RefSeq" id="WP_091908733.1">
    <property type="nucleotide sequence ID" value="NZ_FNLO01000007.1"/>
</dbReference>
<accession>A0A1H2PQR2</accession>
<feature type="compositionally biased region" description="Basic and acidic residues" evidence="1">
    <location>
        <begin position="209"/>
        <end position="240"/>
    </location>
</feature>
<sequence length="240" mass="27070">MKPSDIEPFTALMAEIHAFYRQDFSEFAAGVWISAMRPFDFAAVRDALNRHCVNPDNGQFMPKPADVVRMLEGSTQDSALTAWAKIDRSVRLVGTYRSVVFDDALIHHVVAEMGGWSQLGVRTEDEWPFVRNEFVNRYRGYRMRGEVPAYLAVLVGVTDAANRREGLPIEPPVLVGDKAACERVLSSGGDKPAWSFHQVEQRPTSTARLADREMVRRPRSEPNRFCIESEGKRVGRATEQ</sequence>
<dbReference type="Proteomes" id="UP000243719">
    <property type="component" value="Unassembled WGS sequence"/>
</dbReference>
<evidence type="ECO:0000313" key="4">
    <source>
        <dbReference type="Proteomes" id="UP000243719"/>
    </source>
</evidence>
<reference evidence="4" key="1">
    <citation type="submission" date="2016-09" db="EMBL/GenBank/DDBJ databases">
        <authorList>
            <person name="Varghese N."/>
            <person name="Submissions S."/>
        </authorList>
    </citation>
    <scope>NUCLEOTIDE SEQUENCE [LARGE SCALE GENOMIC DNA]</scope>
    <source>
        <strain evidence="4">JS23</strain>
    </source>
</reference>
<keyword evidence="4" id="KW-1185">Reference proteome</keyword>
<evidence type="ECO:0000256" key="1">
    <source>
        <dbReference type="SAM" id="MobiDB-lite"/>
    </source>
</evidence>
<name>A0A1H2PQR2_9BURK</name>